<name>A0A3N4KL15_9PEZI</name>
<dbReference type="OrthoDB" id="5323780at2759"/>
<dbReference type="EMBL" id="ML119146">
    <property type="protein sequence ID" value="RPB09992.1"/>
    <property type="molecule type" value="Genomic_DNA"/>
</dbReference>
<feature type="region of interest" description="Disordered" evidence="1">
    <location>
        <begin position="1"/>
        <end position="24"/>
    </location>
</feature>
<gene>
    <name evidence="2" type="ORF">P167DRAFT_547544</name>
</gene>
<proteinExistence type="predicted"/>
<keyword evidence="3" id="KW-1185">Reference proteome</keyword>
<feature type="compositionally biased region" description="Low complexity" evidence="1">
    <location>
        <begin position="1"/>
        <end position="12"/>
    </location>
</feature>
<dbReference type="AlphaFoldDB" id="A0A3N4KL15"/>
<evidence type="ECO:0000313" key="2">
    <source>
        <dbReference type="EMBL" id="RPB09992.1"/>
    </source>
</evidence>
<sequence>MSSNPISAHTSPAPTPAPTYRSKKKLRMESHYFNTTLLHKKSSSTPATDRKTTITPAITTSIEEDEIKYPTTKYKTNSKNWFVYAFGIGSDTGPSQLSDGGRPAHYGITSSITSESEVPRTWQGLLDISSHYHNDNKVSHQARSGLIYAPAPEPQNIALSISKKRLIPDDFVTDYDQRREKARARIDADWEFGRAVARKQLIPKSKNKPAIPKKVVETRKSGRIMGRAESTATTTTTTTTTSKPSGKEMFGSTGMVILRMNVVTVGEASDSD</sequence>
<dbReference type="InParanoid" id="A0A3N4KL15"/>
<dbReference type="Proteomes" id="UP000277580">
    <property type="component" value="Unassembled WGS sequence"/>
</dbReference>
<organism evidence="2 3">
    <name type="scientific">Morchella conica CCBAS932</name>
    <dbReference type="NCBI Taxonomy" id="1392247"/>
    <lineage>
        <taxon>Eukaryota</taxon>
        <taxon>Fungi</taxon>
        <taxon>Dikarya</taxon>
        <taxon>Ascomycota</taxon>
        <taxon>Pezizomycotina</taxon>
        <taxon>Pezizomycetes</taxon>
        <taxon>Pezizales</taxon>
        <taxon>Morchellaceae</taxon>
        <taxon>Morchella</taxon>
    </lineage>
</organism>
<accession>A0A3N4KL15</accession>
<feature type="compositionally biased region" description="Low complexity" evidence="1">
    <location>
        <begin position="231"/>
        <end position="241"/>
    </location>
</feature>
<evidence type="ECO:0000313" key="3">
    <source>
        <dbReference type="Proteomes" id="UP000277580"/>
    </source>
</evidence>
<evidence type="ECO:0000256" key="1">
    <source>
        <dbReference type="SAM" id="MobiDB-lite"/>
    </source>
</evidence>
<reference evidence="2 3" key="1">
    <citation type="journal article" date="2018" name="Nat. Ecol. Evol.">
        <title>Pezizomycetes genomes reveal the molecular basis of ectomycorrhizal truffle lifestyle.</title>
        <authorList>
            <person name="Murat C."/>
            <person name="Payen T."/>
            <person name="Noel B."/>
            <person name="Kuo A."/>
            <person name="Morin E."/>
            <person name="Chen J."/>
            <person name="Kohler A."/>
            <person name="Krizsan K."/>
            <person name="Balestrini R."/>
            <person name="Da Silva C."/>
            <person name="Montanini B."/>
            <person name="Hainaut M."/>
            <person name="Levati E."/>
            <person name="Barry K.W."/>
            <person name="Belfiori B."/>
            <person name="Cichocki N."/>
            <person name="Clum A."/>
            <person name="Dockter R.B."/>
            <person name="Fauchery L."/>
            <person name="Guy J."/>
            <person name="Iotti M."/>
            <person name="Le Tacon F."/>
            <person name="Lindquist E.A."/>
            <person name="Lipzen A."/>
            <person name="Malagnac F."/>
            <person name="Mello A."/>
            <person name="Molinier V."/>
            <person name="Miyauchi S."/>
            <person name="Poulain J."/>
            <person name="Riccioni C."/>
            <person name="Rubini A."/>
            <person name="Sitrit Y."/>
            <person name="Splivallo R."/>
            <person name="Traeger S."/>
            <person name="Wang M."/>
            <person name="Zifcakova L."/>
            <person name="Wipf D."/>
            <person name="Zambonelli A."/>
            <person name="Paolocci F."/>
            <person name="Nowrousian M."/>
            <person name="Ottonello S."/>
            <person name="Baldrian P."/>
            <person name="Spatafora J.W."/>
            <person name="Henrissat B."/>
            <person name="Nagy L.G."/>
            <person name="Aury J.M."/>
            <person name="Wincker P."/>
            <person name="Grigoriev I.V."/>
            <person name="Bonfante P."/>
            <person name="Martin F.M."/>
        </authorList>
    </citation>
    <scope>NUCLEOTIDE SEQUENCE [LARGE SCALE GENOMIC DNA]</scope>
    <source>
        <strain evidence="2 3">CCBAS932</strain>
    </source>
</reference>
<protein>
    <submittedName>
        <fullName evidence="2">Uncharacterized protein</fullName>
    </submittedName>
</protein>
<feature type="region of interest" description="Disordered" evidence="1">
    <location>
        <begin position="220"/>
        <end position="250"/>
    </location>
</feature>